<protein>
    <submittedName>
        <fullName evidence="1">Uncharacterized protein</fullName>
    </submittedName>
</protein>
<gene>
    <name evidence="1" type="ORF">B0J13DRAFT_449859</name>
</gene>
<sequence>MKINHAVLVEQLFLDFSLNDVLSKPPRVPAVEPWATMYVDAILDNRFGDAVWARYQICGTVQDGIIEGSNLTVLESIEEDAMGYRAGAPEQYAEAQSFYASTSSTDGHPEVIEIILRDDWKTWLTATSRKVVNAIRETFEEI</sequence>
<proteinExistence type="predicted"/>
<dbReference type="AlphaFoldDB" id="A0A9P9EEU5"/>
<keyword evidence="2" id="KW-1185">Reference proteome</keyword>
<reference evidence="1" key="1">
    <citation type="journal article" date="2021" name="Nat. Commun.">
        <title>Genetic determinants of endophytism in the Arabidopsis root mycobiome.</title>
        <authorList>
            <person name="Mesny F."/>
            <person name="Miyauchi S."/>
            <person name="Thiergart T."/>
            <person name="Pickel B."/>
            <person name="Atanasova L."/>
            <person name="Karlsson M."/>
            <person name="Huettel B."/>
            <person name="Barry K.W."/>
            <person name="Haridas S."/>
            <person name="Chen C."/>
            <person name="Bauer D."/>
            <person name="Andreopoulos W."/>
            <person name="Pangilinan J."/>
            <person name="LaButti K."/>
            <person name="Riley R."/>
            <person name="Lipzen A."/>
            <person name="Clum A."/>
            <person name="Drula E."/>
            <person name="Henrissat B."/>
            <person name="Kohler A."/>
            <person name="Grigoriev I.V."/>
            <person name="Martin F.M."/>
            <person name="Hacquard S."/>
        </authorList>
    </citation>
    <scope>NUCLEOTIDE SEQUENCE</scope>
    <source>
        <strain evidence="1">MPI-CAGE-AT-0021</strain>
    </source>
</reference>
<name>A0A9P9EEU5_9HYPO</name>
<dbReference type="OrthoDB" id="5100247at2759"/>
<dbReference type="Proteomes" id="UP000717696">
    <property type="component" value="Unassembled WGS sequence"/>
</dbReference>
<organism evidence="1 2">
    <name type="scientific">Dactylonectria estremocensis</name>
    <dbReference type="NCBI Taxonomy" id="1079267"/>
    <lineage>
        <taxon>Eukaryota</taxon>
        <taxon>Fungi</taxon>
        <taxon>Dikarya</taxon>
        <taxon>Ascomycota</taxon>
        <taxon>Pezizomycotina</taxon>
        <taxon>Sordariomycetes</taxon>
        <taxon>Hypocreomycetidae</taxon>
        <taxon>Hypocreales</taxon>
        <taxon>Nectriaceae</taxon>
        <taxon>Dactylonectria</taxon>
    </lineage>
</organism>
<accession>A0A9P9EEU5</accession>
<evidence type="ECO:0000313" key="1">
    <source>
        <dbReference type="EMBL" id="KAH7137010.1"/>
    </source>
</evidence>
<evidence type="ECO:0000313" key="2">
    <source>
        <dbReference type="Proteomes" id="UP000717696"/>
    </source>
</evidence>
<dbReference type="EMBL" id="JAGMUU010000016">
    <property type="protein sequence ID" value="KAH7137010.1"/>
    <property type="molecule type" value="Genomic_DNA"/>
</dbReference>
<comment type="caution">
    <text evidence="1">The sequence shown here is derived from an EMBL/GenBank/DDBJ whole genome shotgun (WGS) entry which is preliminary data.</text>
</comment>